<dbReference type="GO" id="GO:0015833">
    <property type="term" value="P:peptide transport"/>
    <property type="evidence" value="ECO:0007669"/>
    <property type="project" value="UniProtKB-KW"/>
</dbReference>
<gene>
    <name evidence="11" type="ORF">GL279_15235</name>
</gene>
<keyword evidence="7 9" id="KW-1133">Transmembrane helix</keyword>
<dbReference type="PANTHER" id="PTHR43386">
    <property type="entry name" value="OLIGOPEPTIDE TRANSPORT SYSTEM PERMEASE PROTEIN APPC"/>
    <property type="match status" value="1"/>
</dbReference>
<comment type="subcellular location">
    <subcellularLocation>
        <location evidence="1 9">Cell membrane</location>
        <topology evidence="1 9">Multi-pass membrane protein</topology>
    </subcellularLocation>
</comment>
<feature type="transmembrane region" description="Helical" evidence="9">
    <location>
        <begin position="212"/>
        <end position="238"/>
    </location>
</feature>
<keyword evidence="6" id="KW-0653">Protein transport</keyword>
<dbReference type="InterPro" id="IPR035906">
    <property type="entry name" value="MetI-like_sf"/>
</dbReference>
<evidence type="ECO:0000313" key="12">
    <source>
        <dbReference type="Proteomes" id="UP000442533"/>
    </source>
</evidence>
<proteinExistence type="inferred from homology"/>
<evidence type="ECO:0000256" key="3">
    <source>
        <dbReference type="ARBA" id="ARBA00022475"/>
    </source>
</evidence>
<feature type="transmembrane region" description="Helical" evidence="9">
    <location>
        <begin position="30"/>
        <end position="52"/>
    </location>
</feature>
<evidence type="ECO:0000313" key="11">
    <source>
        <dbReference type="EMBL" id="MTH35959.1"/>
    </source>
</evidence>
<evidence type="ECO:0000256" key="5">
    <source>
        <dbReference type="ARBA" id="ARBA00022856"/>
    </source>
</evidence>
<dbReference type="GO" id="GO:0005886">
    <property type="term" value="C:plasma membrane"/>
    <property type="evidence" value="ECO:0007669"/>
    <property type="project" value="UniProtKB-SubCell"/>
</dbReference>
<sequence>MSLMRLDPARGRIAGFALPRLPRFRALRNWRVSLGGAILLVVLVSSLLAPWISPFDPYAQDLKAALLPPGGSHLLGTDEFGRDLLSRLIWGGRIALLVAAVSVVVSLIAGLFLGLVAGYFGGWLDALIMRGVDILLAFPNFLLAIAMVAILGPGLANMLVAIAIFGIPGFVRLYRAEVLTLKGADYVEAARSMGAGPWQVIRRHILPNSIPLVIVLCSLRAATAILVASGLSFLGLGVEPPLPDWGAMLTNGREYLRVAPHLTTVPGLAIMALVFAFNIFGDGLRDILDPRRKH</sequence>
<keyword evidence="2 9" id="KW-0813">Transport</keyword>
<keyword evidence="5" id="KW-0571">Peptide transport</keyword>
<dbReference type="Pfam" id="PF00528">
    <property type="entry name" value="BPD_transp_1"/>
    <property type="match status" value="1"/>
</dbReference>
<feature type="transmembrane region" description="Helical" evidence="9">
    <location>
        <begin position="94"/>
        <end position="120"/>
    </location>
</feature>
<dbReference type="EMBL" id="WMIF01000025">
    <property type="protein sequence ID" value="MTH35959.1"/>
    <property type="molecule type" value="Genomic_DNA"/>
</dbReference>
<evidence type="ECO:0000259" key="10">
    <source>
        <dbReference type="PROSITE" id="PS50928"/>
    </source>
</evidence>
<comment type="caution">
    <text evidence="11">The sequence shown here is derived from an EMBL/GenBank/DDBJ whole genome shotgun (WGS) entry which is preliminary data.</text>
</comment>
<protein>
    <submittedName>
        <fullName evidence="11">ABC transporter permease subunit</fullName>
    </submittedName>
</protein>
<organism evidence="11 12">
    <name type="scientific">Paracoccus limosus</name>
    <dbReference type="NCBI Taxonomy" id="913252"/>
    <lineage>
        <taxon>Bacteria</taxon>
        <taxon>Pseudomonadati</taxon>
        <taxon>Pseudomonadota</taxon>
        <taxon>Alphaproteobacteria</taxon>
        <taxon>Rhodobacterales</taxon>
        <taxon>Paracoccaceae</taxon>
        <taxon>Paracoccus</taxon>
    </lineage>
</organism>
<feature type="domain" description="ABC transmembrane type-1" evidence="10">
    <location>
        <begin position="92"/>
        <end position="281"/>
    </location>
</feature>
<dbReference type="AlphaFoldDB" id="A0A844H4P3"/>
<name>A0A844H4P3_9RHOB</name>
<dbReference type="GO" id="GO:0015031">
    <property type="term" value="P:protein transport"/>
    <property type="evidence" value="ECO:0007669"/>
    <property type="project" value="UniProtKB-KW"/>
</dbReference>
<evidence type="ECO:0000256" key="6">
    <source>
        <dbReference type="ARBA" id="ARBA00022927"/>
    </source>
</evidence>
<dbReference type="OrthoDB" id="9766870at2"/>
<evidence type="ECO:0000256" key="1">
    <source>
        <dbReference type="ARBA" id="ARBA00004651"/>
    </source>
</evidence>
<dbReference type="PANTHER" id="PTHR43386:SF1">
    <property type="entry name" value="D,D-DIPEPTIDE TRANSPORT SYSTEM PERMEASE PROTEIN DDPC-RELATED"/>
    <property type="match status" value="1"/>
</dbReference>
<feature type="transmembrane region" description="Helical" evidence="9">
    <location>
        <begin position="156"/>
        <end position="174"/>
    </location>
</feature>
<dbReference type="InterPro" id="IPR025966">
    <property type="entry name" value="OppC_N"/>
</dbReference>
<dbReference type="Pfam" id="PF12911">
    <property type="entry name" value="OppC_N"/>
    <property type="match status" value="1"/>
</dbReference>
<feature type="transmembrane region" description="Helical" evidence="9">
    <location>
        <begin position="258"/>
        <end position="281"/>
    </location>
</feature>
<evidence type="ECO:0000256" key="7">
    <source>
        <dbReference type="ARBA" id="ARBA00022989"/>
    </source>
</evidence>
<accession>A0A844H4P3</accession>
<keyword evidence="3" id="KW-1003">Cell membrane</keyword>
<dbReference type="PROSITE" id="PS50928">
    <property type="entry name" value="ABC_TM1"/>
    <property type="match status" value="1"/>
</dbReference>
<keyword evidence="12" id="KW-1185">Reference proteome</keyword>
<dbReference type="SUPFAM" id="SSF161098">
    <property type="entry name" value="MetI-like"/>
    <property type="match status" value="1"/>
</dbReference>
<evidence type="ECO:0000256" key="2">
    <source>
        <dbReference type="ARBA" id="ARBA00022448"/>
    </source>
</evidence>
<evidence type="ECO:0000256" key="4">
    <source>
        <dbReference type="ARBA" id="ARBA00022692"/>
    </source>
</evidence>
<dbReference type="Gene3D" id="1.10.3720.10">
    <property type="entry name" value="MetI-like"/>
    <property type="match status" value="1"/>
</dbReference>
<reference evidence="11 12" key="1">
    <citation type="submission" date="2019-11" db="EMBL/GenBank/DDBJ databases">
        <authorList>
            <person name="Dong K."/>
        </authorList>
    </citation>
    <scope>NUCLEOTIDE SEQUENCE [LARGE SCALE GENOMIC DNA]</scope>
    <source>
        <strain evidence="11 12">JCM 17370</strain>
    </source>
</reference>
<evidence type="ECO:0000256" key="9">
    <source>
        <dbReference type="RuleBase" id="RU363032"/>
    </source>
</evidence>
<dbReference type="InterPro" id="IPR000515">
    <property type="entry name" value="MetI-like"/>
</dbReference>
<dbReference type="Proteomes" id="UP000442533">
    <property type="component" value="Unassembled WGS sequence"/>
</dbReference>
<keyword evidence="4 9" id="KW-0812">Transmembrane</keyword>
<evidence type="ECO:0000256" key="8">
    <source>
        <dbReference type="ARBA" id="ARBA00023136"/>
    </source>
</evidence>
<dbReference type="InterPro" id="IPR050366">
    <property type="entry name" value="BP-dependent_transpt_permease"/>
</dbReference>
<dbReference type="RefSeq" id="WP_155065487.1">
    <property type="nucleotide sequence ID" value="NZ_WMIF01000025.1"/>
</dbReference>
<dbReference type="CDD" id="cd06261">
    <property type="entry name" value="TM_PBP2"/>
    <property type="match status" value="1"/>
</dbReference>
<keyword evidence="8 9" id="KW-0472">Membrane</keyword>
<dbReference type="GO" id="GO:0055085">
    <property type="term" value="P:transmembrane transport"/>
    <property type="evidence" value="ECO:0007669"/>
    <property type="project" value="InterPro"/>
</dbReference>
<comment type="similarity">
    <text evidence="9">Belongs to the binding-protein-dependent transport system permease family.</text>
</comment>
<feature type="transmembrane region" description="Helical" evidence="9">
    <location>
        <begin position="132"/>
        <end position="150"/>
    </location>
</feature>